<accession>A0A255ZD20</accession>
<dbReference type="RefSeq" id="WP_094487573.1">
    <property type="nucleotide sequence ID" value="NZ_NOXX01000228.1"/>
</dbReference>
<dbReference type="Gene3D" id="1.10.260.40">
    <property type="entry name" value="lambda repressor-like DNA-binding domains"/>
    <property type="match status" value="1"/>
</dbReference>
<evidence type="ECO:0000313" key="3">
    <source>
        <dbReference type="EMBL" id="OYQ38490.1"/>
    </source>
</evidence>
<dbReference type="PANTHER" id="PTHR46797:SF1">
    <property type="entry name" value="METHYLPHOSPHONATE SYNTHASE"/>
    <property type="match status" value="1"/>
</dbReference>
<dbReference type="InterPro" id="IPR001387">
    <property type="entry name" value="Cro/C1-type_HTH"/>
</dbReference>
<dbReference type="Pfam" id="PF01381">
    <property type="entry name" value="HTH_3"/>
    <property type="match status" value="1"/>
</dbReference>
<dbReference type="PROSITE" id="PS50943">
    <property type="entry name" value="HTH_CROC1"/>
    <property type="match status" value="1"/>
</dbReference>
<dbReference type="InterPro" id="IPR010982">
    <property type="entry name" value="Lambda_DNA-bd_dom_sf"/>
</dbReference>
<evidence type="ECO:0000313" key="4">
    <source>
        <dbReference type="Proteomes" id="UP000216035"/>
    </source>
</evidence>
<sequence length="117" mass="13567">MDLGLKILKLRNSRKLSQPELSNKLGISQSALSEIESGKTKKIDFKLIEKICEELHVNFEYFTSDKVYSTVENKSKICKVIINQEDTCSKHVEILLNILNRLDRIERKLNDFGIKKQ</sequence>
<dbReference type="InterPro" id="IPR050807">
    <property type="entry name" value="TransReg_Diox_bact_type"/>
</dbReference>
<name>A0A255ZD20_9FLAO</name>
<dbReference type="PANTHER" id="PTHR46797">
    <property type="entry name" value="HTH-TYPE TRANSCRIPTIONAL REGULATOR"/>
    <property type="match status" value="1"/>
</dbReference>
<dbReference type="GO" id="GO:0003677">
    <property type="term" value="F:DNA binding"/>
    <property type="evidence" value="ECO:0007669"/>
    <property type="project" value="UniProtKB-KW"/>
</dbReference>
<dbReference type="GO" id="GO:0005829">
    <property type="term" value="C:cytosol"/>
    <property type="evidence" value="ECO:0007669"/>
    <property type="project" value="TreeGrafter"/>
</dbReference>
<reference evidence="3 4" key="1">
    <citation type="submission" date="2017-07" db="EMBL/GenBank/DDBJ databases">
        <title>Flavobacterium cyanobacteriorum sp. nov., isolated from cyanobacterial aggregates in a eutrophic lake.</title>
        <authorList>
            <person name="Cai H."/>
        </authorList>
    </citation>
    <scope>NUCLEOTIDE SEQUENCE [LARGE SCALE GENOMIC DNA]</scope>
    <source>
        <strain evidence="3 4">TH167</strain>
    </source>
</reference>
<evidence type="ECO:0000256" key="1">
    <source>
        <dbReference type="ARBA" id="ARBA00023125"/>
    </source>
</evidence>
<dbReference type="AlphaFoldDB" id="A0A255ZD20"/>
<organism evidence="3 4">
    <name type="scientific">Flavobacterium aurantiibacter</name>
    <dbReference type="NCBI Taxonomy" id="2023067"/>
    <lineage>
        <taxon>Bacteria</taxon>
        <taxon>Pseudomonadati</taxon>
        <taxon>Bacteroidota</taxon>
        <taxon>Flavobacteriia</taxon>
        <taxon>Flavobacteriales</taxon>
        <taxon>Flavobacteriaceae</taxon>
        <taxon>Flavobacterium</taxon>
    </lineage>
</organism>
<keyword evidence="1" id="KW-0238">DNA-binding</keyword>
<dbReference type="SUPFAM" id="SSF47413">
    <property type="entry name" value="lambda repressor-like DNA-binding domains"/>
    <property type="match status" value="1"/>
</dbReference>
<keyword evidence="4" id="KW-1185">Reference proteome</keyword>
<dbReference type="SMART" id="SM00530">
    <property type="entry name" value="HTH_XRE"/>
    <property type="match status" value="1"/>
</dbReference>
<dbReference type="GO" id="GO:0003700">
    <property type="term" value="F:DNA-binding transcription factor activity"/>
    <property type="evidence" value="ECO:0007669"/>
    <property type="project" value="TreeGrafter"/>
</dbReference>
<protein>
    <recommendedName>
        <fullName evidence="2">HTH cro/C1-type domain-containing protein</fullName>
    </recommendedName>
</protein>
<comment type="caution">
    <text evidence="3">The sequence shown here is derived from an EMBL/GenBank/DDBJ whole genome shotgun (WGS) entry which is preliminary data.</text>
</comment>
<gene>
    <name evidence="3" type="ORF">CHX27_15145</name>
</gene>
<dbReference type="Proteomes" id="UP000216035">
    <property type="component" value="Unassembled WGS sequence"/>
</dbReference>
<feature type="domain" description="HTH cro/C1-type" evidence="2">
    <location>
        <begin position="7"/>
        <end position="62"/>
    </location>
</feature>
<dbReference type="EMBL" id="NOXX01000228">
    <property type="protein sequence ID" value="OYQ38490.1"/>
    <property type="molecule type" value="Genomic_DNA"/>
</dbReference>
<dbReference type="CDD" id="cd00093">
    <property type="entry name" value="HTH_XRE"/>
    <property type="match status" value="1"/>
</dbReference>
<proteinExistence type="predicted"/>
<evidence type="ECO:0000259" key="2">
    <source>
        <dbReference type="PROSITE" id="PS50943"/>
    </source>
</evidence>
<dbReference type="OrthoDB" id="959032at2"/>